<dbReference type="AlphaFoldDB" id="W2NVN8"/>
<evidence type="ECO:0000256" key="1">
    <source>
        <dbReference type="SAM" id="MobiDB-lite"/>
    </source>
</evidence>
<feature type="region of interest" description="Disordered" evidence="1">
    <location>
        <begin position="32"/>
        <end position="89"/>
    </location>
</feature>
<proteinExistence type="predicted"/>
<gene>
    <name evidence="2" type="ORF">L914_03679</name>
</gene>
<accession>W2NVN8</accession>
<feature type="compositionally biased region" description="Basic and acidic residues" evidence="1">
    <location>
        <begin position="44"/>
        <end position="60"/>
    </location>
</feature>
<name>W2NVN8_PHYNI</name>
<reference evidence="2" key="1">
    <citation type="submission" date="2013-11" db="EMBL/GenBank/DDBJ databases">
        <title>The Genome Sequence of Phytophthora parasitica IAC_01/95.</title>
        <authorList>
            <consortium name="The Broad Institute Genomics Platform"/>
            <person name="Russ C."/>
            <person name="Tyler B."/>
            <person name="Panabieres F."/>
            <person name="Shan W."/>
            <person name="Tripathy S."/>
            <person name="Grunwald N."/>
            <person name="Machado M."/>
            <person name="Johnson C.S."/>
            <person name="Arredondo F."/>
            <person name="Hong C."/>
            <person name="Coffey M."/>
            <person name="Young S.K."/>
            <person name="Zeng Q."/>
            <person name="Gargeya S."/>
            <person name="Fitzgerald M."/>
            <person name="Abouelleil A."/>
            <person name="Alvarado L."/>
            <person name="Chapman S.B."/>
            <person name="Gainer-Dewar J."/>
            <person name="Goldberg J."/>
            <person name="Griggs A."/>
            <person name="Gujja S."/>
            <person name="Hansen M."/>
            <person name="Howarth C."/>
            <person name="Imamovic A."/>
            <person name="Ireland A."/>
            <person name="Larimer J."/>
            <person name="McCowan C."/>
            <person name="Murphy C."/>
            <person name="Pearson M."/>
            <person name="Poon T.W."/>
            <person name="Priest M."/>
            <person name="Roberts A."/>
            <person name="Saif S."/>
            <person name="Shea T."/>
            <person name="Sykes S."/>
            <person name="Wortman J."/>
            <person name="Nusbaum C."/>
            <person name="Birren B."/>
        </authorList>
    </citation>
    <scope>NUCLEOTIDE SEQUENCE [LARGE SCALE GENOMIC DNA]</scope>
    <source>
        <strain evidence="2">IAC_01/95</strain>
    </source>
</reference>
<feature type="compositionally biased region" description="Polar residues" evidence="1">
    <location>
        <begin position="61"/>
        <end position="89"/>
    </location>
</feature>
<protein>
    <submittedName>
        <fullName evidence="2">Uncharacterized protein</fullName>
    </submittedName>
</protein>
<dbReference type="EMBL" id="KI691522">
    <property type="protein sequence ID" value="ETM52747.1"/>
    <property type="molecule type" value="Genomic_DNA"/>
</dbReference>
<sequence>MKKPIELFRVFHKSVDIFGVQLQQLFMHNSSAPSLKIPASPPNVHDETYPSKNSSDERSTTTHSNPKTQSSSNYAILSCLQQPSDSDGE</sequence>
<evidence type="ECO:0000313" key="2">
    <source>
        <dbReference type="EMBL" id="ETM52747.1"/>
    </source>
</evidence>
<dbReference type="Proteomes" id="UP000054532">
    <property type="component" value="Unassembled WGS sequence"/>
</dbReference>
<organism evidence="2">
    <name type="scientific">Phytophthora nicotianae</name>
    <name type="common">Potato buckeye rot agent</name>
    <name type="synonym">Phytophthora parasitica</name>
    <dbReference type="NCBI Taxonomy" id="4792"/>
    <lineage>
        <taxon>Eukaryota</taxon>
        <taxon>Sar</taxon>
        <taxon>Stramenopiles</taxon>
        <taxon>Oomycota</taxon>
        <taxon>Peronosporomycetes</taxon>
        <taxon>Peronosporales</taxon>
        <taxon>Peronosporaceae</taxon>
        <taxon>Phytophthora</taxon>
    </lineage>
</organism>